<protein>
    <submittedName>
        <fullName evidence="3">DNA-protecting protein DprA</fullName>
    </submittedName>
</protein>
<dbReference type="EMBL" id="JADCJZ010000003">
    <property type="protein sequence ID" value="MBE5024700.1"/>
    <property type="molecule type" value="Genomic_DNA"/>
</dbReference>
<sequence length="300" mass="30746">MRGGACPRGGWVVGRGDALYPTSLEDLPSPPEKLFGMGSPEALLGPCVSVVGARRATPYGLAVAEMAGRVAAECGLTVVSGGAMGCDHAAASGALAAGGRTVVVSGCGADVVYPRSSRDVFEAAVSDGGAVVSAEPWGQGPRRWAFPKRNTLIAALSRVLLVTEAGARSGTMSTATAATELDRIVYAVPGSIFSPNSSGTNQLISEGARMLPDEHALAVSIALDYGLARVGPQGSRGRLGPVMSALVASPSRPDELAARLNEGVLTVMRTLAEYEARGIVERLPDGRYSPTRAFLMGHNG</sequence>
<evidence type="ECO:0000256" key="1">
    <source>
        <dbReference type="ARBA" id="ARBA00006525"/>
    </source>
</evidence>
<dbReference type="SUPFAM" id="SSF46785">
    <property type="entry name" value="Winged helix' DNA-binding domain"/>
    <property type="match status" value="1"/>
</dbReference>
<evidence type="ECO:0000313" key="3">
    <source>
        <dbReference type="EMBL" id="MBE5024700.1"/>
    </source>
</evidence>
<dbReference type="PANTHER" id="PTHR43022">
    <property type="entry name" value="PROTEIN SMF"/>
    <property type="match status" value="1"/>
</dbReference>
<dbReference type="InterPro" id="IPR003488">
    <property type="entry name" value="DprA"/>
</dbReference>
<dbReference type="Proteomes" id="UP001194273">
    <property type="component" value="Unassembled WGS sequence"/>
</dbReference>
<reference evidence="3 4" key="1">
    <citation type="submission" date="2020-10" db="EMBL/GenBank/DDBJ databases">
        <title>ChiBAC.</title>
        <authorList>
            <person name="Zenner C."/>
            <person name="Hitch T.C.A."/>
            <person name="Clavel T."/>
        </authorList>
    </citation>
    <scope>NUCLEOTIDE SEQUENCE [LARGE SCALE GENOMIC DNA]</scope>
    <source>
        <strain evidence="3 4">DSM 107455</strain>
    </source>
</reference>
<dbReference type="SUPFAM" id="SSF102405">
    <property type="entry name" value="MCP/YpsA-like"/>
    <property type="match status" value="1"/>
</dbReference>
<dbReference type="PANTHER" id="PTHR43022:SF1">
    <property type="entry name" value="PROTEIN SMF"/>
    <property type="match status" value="1"/>
</dbReference>
<evidence type="ECO:0000259" key="2">
    <source>
        <dbReference type="Pfam" id="PF02481"/>
    </source>
</evidence>
<feature type="domain" description="Smf/DprA SLOG" evidence="2">
    <location>
        <begin position="13"/>
        <end position="214"/>
    </location>
</feature>
<organism evidence="3 4">
    <name type="scientific">Thermophilibacter gallinarum</name>
    <dbReference type="NCBI Taxonomy" id="2779357"/>
    <lineage>
        <taxon>Bacteria</taxon>
        <taxon>Bacillati</taxon>
        <taxon>Actinomycetota</taxon>
        <taxon>Coriobacteriia</taxon>
        <taxon>Coriobacteriales</taxon>
        <taxon>Atopobiaceae</taxon>
        <taxon>Thermophilibacter</taxon>
    </lineage>
</organism>
<name>A0ABR9QUF2_9ACTN</name>
<dbReference type="RefSeq" id="WP_193530337.1">
    <property type="nucleotide sequence ID" value="NZ_JADCJZ010000003.1"/>
</dbReference>
<proteinExistence type="inferred from homology"/>
<comment type="similarity">
    <text evidence="1">Belongs to the DprA/Smf family.</text>
</comment>
<keyword evidence="4" id="KW-1185">Reference proteome</keyword>
<evidence type="ECO:0000313" key="4">
    <source>
        <dbReference type="Proteomes" id="UP001194273"/>
    </source>
</evidence>
<dbReference type="Gene3D" id="3.40.50.450">
    <property type="match status" value="1"/>
</dbReference>
<accession>A0ABR9QUF2</accession>
<dbReference type="InterPro" id="IPR036390">
    <property type="entry name" value="WH_DNA-bd_sf"/>
</dbReference>
<comment type="caution">
    <text evidence="3">The sequence shown here is derived from an EMBL/GenBank/DDBJ whole genome shotgun (WGS) entry which is preliminary data.</text>
</comment>
<gene>
    <name evidence="3" type="ORF">INF26_07555</name>
</gene>
<dbReference type="Pfam" id="PF02481">
    <property type="entry name" value="DNA_processg_A"/>
    <property type="match status" value="1"/>
</dbReference>
<dbReference type="InterPro" id="IPR057666">
    <property type="entry name" value="DrpA_SLOG"/>
</dbReference>